<keyword evidence="7 11" id="KW-0456">Lyase</keyword>
<dbReference type="InterPro" id="IPR029765">
    <property type="entry name" value="Mev_diP_decarb"/>
</dbReference>
<feature type="domain" description="Mvd1 C-terminal" evidence="9">
    <location>
        <begin position="180"/>
        <end position="310"/>
    </location>
</feature>
<dbReference type="InterPro" id="IPR036554">
    <property type="entry name" value="GHMP_kinase_C_sf"/>
</dbReference>
<evidence type="ECO:0000259" key="10">
    <source>
        <dbReference type="Pfam" id="PF22700"/>
    </source>
</evidence>
<name>A0A8T4L549_9ARCH</name>
<dbReference type="SUPFAM" id="SSF55060">
    <property type="entry name" value="GHMP Kinase, C-terminal domain"/>
    <property type="match status" value="1"/>
</dbReference>
<feature type="domain" description="Diphosphomevalonate decarboxylase-like N-terminal" evidence="10">
    <location>
        <begin position="7"/>
        <end position="164"/>
    </location>
</feature>
<dbReference type="InterPro" id="IPR053859">
    <property type="entry name" value="MVD-like_N"/>
</dbReference>
<dbReference type="PANTHER" id="PTHR10977:SF3">
    <property type="entry name" value="DIPHOSPHOMEVALONATE DECARBOXYLASE"/>
    <property type="match status" value="1"/>
</dbReference>
<keyword evidence="3" id="KW-0444">Lipid biosynthesis</keyword>
<dbReference type="Pfam" id="PF18376">
    <property type="entry name" value="MDD_C"/>
    <property type="match status" value="1"/>
</dbReference>
<keyword evidence="6" id="KW-0443">Lipid metabolism</keyword>
<proteinExistence type="inferred from homology"/>
<dbReference type="InterPro" id="IPR014721">
    <property type="entry name" value="Ribsml_uS5_D2-typ_fold_subgr"/>
</dbReference>
<dbReference type="InterPro" id="IPR041431">
    <property type="entry name" value="Mvd1_C"/>
</dbReference>
<dbReference type="GO" id="GO:0005524">
    <property type="term" value="F:ATP binding"/>
    <property type="evidence" value="ECO:0007669"/>
    <property type="project" value="UniProtKB-KW"/>
</dbReference>
<organism evidence="11 12">
    <name type="scientific">Candidatus Iainarchaeum sp</name>
    <dbReference type="NCBI Taxonomy" id="3101447"/>
    <lineage>
        <taxon>Archaea</taxon>
        <taxon>Candidatus Iainarchaeota</taxon>
        <taxon>Candidatus Iainarchaeia</taxon>
        <taxon>Candidatus Iainarchaeales</taxon>
        <taxon>Candidatus Iainarchaeaceae</taxon>
        <taxon>Candidatus Iainarchaeum</taxon>
    </lineage>
</organism>
<evidence type="ECO:0000256" key="3">
    <source>
        <dbReference type="ARBA" id="ARBA00022516"/>
    </source>
</evidence>
<dbReference type="Gene3D" id="3.30.230.10">
    <property type="match status" value="1"/>
</dbReference>
<dbReference type="GO" id="GO:0004163">
    <property type="term" value="F:diphosphomevalonate decarboxylase activity"/>
    <property type="evidence" value="ECO:0007669"/>
    <property type="project" value="UniProtKB-UniRule"/>
</dbReference>
<dbReference type="EMBL" id="JAGVWC010000004">
    <property type="protein sequence ID" value="MBS3061002.1"/>
    <property type="molecule type" value="Genomic_DNA"/>
</dbReference>
<evidence type="ECO:0000256" key="1">
    <source>
        <dbReference type="ARBA" id="ARBA00008831"/>
    </source>
</evidence>
<comment type="caution">
    <text evidence="11">The sequence shown here is derived from an EMBL/GenBank/DDBJ whole genome shotgun (WGS) entry which is preliminary data.</text>
</comment>
<dbReference type="Proteomes" id="UP000675968">
    <property type="component" value="Unassembled WGS sequence"/>
</dbReference>
<evidence type="ECO:0000256" key="2">
    <source>
        <dbReference type="ARBA" id="ARBA00012296"/>
    </source>
</evidence>
<dbReference type="FunFam" id="3.30.230.10:FF:000072">
    <property type="entry name" value="Diphosphomevalonate decarboxylase"/>
    <property type="match status" value="1"/>
</dbReference>
<accession>A0A8T4L549</accession>
<dbReference type="InterPro" id="IPR005935">
    <property type="entry name" value="Mev_decarb"/>
</dbReference>
<reference evidence="11" key="2">
    <citation type="submission" date="2021-05" db="EMBL/GenBank/DDBJ databases">
        <title>Protein family content uncovers lineage relationships and bacterial pathway maintenance mechanisms in DPANN archaea.</title>
        <authorList>
            <person name="Castelle C.J."/>
            <person name="Meheust R."/>
            <person name="Jaffe A.L."/>
            <person name="Seitz K."/>
            <person name="Gong X."/>
            <person name="Baker B.J."/>
            <person name="Banfield J.F."/>
        </authorList>
    </citation>
    <scope>NUCLEOTIDE SEQUENCE</scope>
    <source>
        <strain evidence="11">RIFCSPLOWO2_01_FULL_AR10_48_17</strain>
    </source>
</reference>
<dbReference type="NCBIfam" id="TIGR01240">
    <property type="entry name" value="mevDPdecarb"/>
    <property type="match status" value="1"/>
</dbReference>
<sequence>MKATCQAHSNIALTKYWGKRDKQLMLPNNGSVSMTLDKFFTQTTVAFDPKFKKDEFVLNGKTLAEGEEYSEVKGHLNLIRTMAKGKENAKVVSNNNFPTAAGLASSASGLAALSMAAAKAAGLNLNEKELSILSRRGSGSASRSIRGGFVHWLKGEKSDGSDSFGDQIASAEHWPEFRMIVNIVKTTQKKWKSRAGMAQTVATCPYYPTWAQTADADTLSMRELILKKDFTGVGQLAEFNALKMHATMITTRPSILYWQPTTVELMHNLMAWRDEGLESYFTMDAGPQVKVMCLEKNEKKLVSKLKEIQGLEKIEVCKAGPDAKFLDKHLF</sequence>
<evidence type="ECO:0000256" key="6">
    <source>
        <dbReference type="ARBA" id="ARBA00023098"/>
    </source>
</evidence>
<dbReference type="PANTHER" id="PTHR10977">
    <property type="entry name" value="DIPHOSPHOMEVALONATE DECARBOXYLASE"/>
    <property type="match status" value="1"/>
</dbReference>
<evidence type="ECO:0000256" key="4">
    <source>
        <dbReference type="ARBA" id="ARBA00022741"/>
    </source>
</evidence>
<dbReference type="Gene3D" id="3.30.70.890">
    <property type="entry name" value="GHMP kinase, C-terminal domain"/>
    <property type="match status" value="1"/>
</dbReference>
<comment type="similarity">
    <text evidence="1">Belongs to the diphosphomevalonate decarboxylase family.</text>
</comment>
<dbReference type="GO" id="GO:0005829">
    <property type="term" value="C:cytosol"/>
    <property type="evidence" value="ECO:0007669"/>
    <property type="project" value="InterPro"/>
</dbReference>
<dbReference type="AlphaFoldDB" id="A0A8T4L549"/>
<dbReference type="SUPFAM" id="SSF54211">
    <property type="entry name" value="Ribosomal protein S5 domain 2-like"/>
    <property type="match status" value="1"/>
</dbReference>
<protein>
    <recommendedName>
        <fullName evidence="2 8">Diphosphomevalonate decarboxylase</fullName>
        <ecNumber evidence="2 8">4.1.1.33</ecNumber>
    </recommendedName>
</protein>
<evidence type="ECO:0000256" key="5">
    <source>
        <dbReference type="ARBA" id="ARBA00022840"/>
    </source>
</evidence>
<evidence type="ECO:0000313" key="12">
    <source>
        <dbReference type="Proteomes" id="UP000675968"/>
    </source>
</evidence>
<evidence type="ECO:0000313" key="11">
    <source>
        <dbReference type="EMBL" id="MBS3061002.1"/>
    </source>
</evidence>
<reference evidence="11" key="1">
    <citation type="submission" date="2021-03" db="EMBL/GenBank/DDBJ databases">
        <authorList>
            <person name="Jaffe A."/>
        </authorList>
    </citation>
    <scope>NUCLEOTIDE SEQUENCE</scope>
    <source>
        <strain evidence="11">RIFCSPLOWO2_01_FULL_AR10_48_17</strain>
    </source>
</reference>
<evidence type="ECO:0000259" key="9">
    <source>
        <dbReference type="Pfam" id="PF18376"/>
    </source>
</evidence>
<evidence type="ECO:0000256" key="7">
    <source>
        <dbReference type="ARBA" id="ARBA00023239"/>
    </source>
</evidence>
<keyword evidence="5" id="KW-0067">ATP-binding</keyword>
<dbReference type="GO" id="GO:0019287">
    <property type="term" value="P:isopentenyl diphosphate biosynthetic process, mevalonate pathway"/>
    <property type="evidence" value="ECO:0007669"/>
    <property type="project" value="UniProtKB-UniRule"/>
</dbReference>
<dbReference type="PIRSF" id="PIRSF015950">
    <property type="entry name" value="Mev_P_decrbx"/>
    <property type="match status" value="1"/>
</dbReference>
<keyword evidence="4" id="KW-0547">Nucleotide-binding</keyword>
<dbReference type="Pfam" id="PF22700">
    <property type="entry name" value="MVD-like_N"/>
    <property type="match status" value="1"/>
</dbReference>
<dbReference type="InterPro" id="IPR020568">
    <property type="entry name" value="Ribosomal_Su5_D2-typ_SF"/>
</dbReference>
<dbReference type="EC" id="4.1.1.33" evidence="2 8"/>
<evidence type="ECO:0000256" key="8">
    <source>
        <dbReference type="NCBIfam" id="TIGR01240"/>
    </source>
</evidence>
<gene>
    <name evidence="11" type="primary">mvaD</name>
    <name evidence="11" type="ORF">J4215_00290</name>
</gene>